<evidence type="ECO:0000313" key="1">
    <source>
        <dbReference type="EMBL" id="PKH40898.1"/>
    </source>
</evidence>
<dbReference type="Proteomes" id="UP000233565">
    <property type="component" value="Unassembled WGS sequence"/>
</dbReference>
<organism evidence="1 2">
    <name type="scientific">Nocardioides alpinus</name>
    <dbReference type="NCBI Taxonomy" id="748909"/>
    <lineage>
        <taxon>Bacteria</taxon>
        <taxon>Bacillati</taxon>
        <taxon>Actinomycetota</taxon>
        <taxon>Actinomycetes</taxon>
        <taxon>Propionibacteriales</taxon>
        <taxon>Nocardioidaceae</taxon>
        <taxon>Nocardioides</taxon>
    </lineage>
</organism>
<dbReference type="InterPro" id="IPR019648">
    <property type="entry name" value="YebY"/>
</dbReference>
<dbReference type="EMBL" id="PJBV01000016">
    <property type="protein sequence ID" value="PKH40898.1"/>
    <property type="molecule type" value="Genomic_DNA"/>
</dbReference>
<evidence type="ECO:0000313" key="2">
    <source>
        <dbReference type="Proteomes" id="UP000233565"/>
    </source>
</evidence>
<comment type="caution">
    <text evidence="1">The sequence shown here is derived from an EMBL/GenBank/DDBJ whole genome shotgun (WGS) entry which is preliminary data.</text>
</comment>
<reference evidence="1 2" key="1">
    <citation type="submission" date="2017-12" db="EMBL/GenBank/DDBJ databases">
        <title>Pharmacopeia of the Arctic Ocean.</title>
        <authorList>
            <person name="Collins E."/>
            <person name="Ducluzeau A.-L."/>
        </authorList>
    </citation>
    <scope>NUCLEOTIDE SEQUENCE [LARGE SCALE GENOMIC DNA]</scope>
    <source>
        <strain evidence="1 2">DSM 23325</strain>
    </source>
</reference>
<name>A0ABX4QXH6_9ACTN</name>
<accession>A0ABX4QXH6</accession>
<gene>
    <name evidence="1" type="ORF">CXG46_10555</name>
</gene>
<sequence length="129" mass="13646">MCRDVARCLAPLGRGAPYTPGVHRLLISLGCVALLSACGSPNEAFSETTTVHRSDVGTAWPLTVDSVPLACDSGVVAVRVADHVTIIDNDTGGRGTSTTFTKIWATDDSRPDGRMDLQPLIEYGQTLCD</sequence>
<dbReference type="Pfam" id="PF10709">
    <property type="entry name" value="DUF2511"/>
    <property type="match status" value="1"/>
</dbReference>
<protein>
    <submittedName>
        <fullName evidence="1">DUF2511 domain-containing protein</fullName>
    </submittedName>
</protein>
<keyword evidence="2" id="KW-1185">Reference proteome</keyword>
<proteinExistence type="predicted"/>